<name>A0A2P2KUR0_RHIMU</name>
<evidence type="ECO:0000259" key="2">
    <source>
        <dbReference type="SMART" id="SM01162"/>
    </source>
</evidence>
<dbReference type="InterPro" id="IPR013899">
    <property type="entry name" value="DUF1771"/>
</dbReference>
<accession>A0A2P2KUR0</accession>
<dbReference type="Gene3D" id="3.30.1370.110">
    <property type="match status" value="1"/>
</dbReference>
<proteinExistence type="predicted"/>
<sequence length="495" mass="54947">MEVSPPNVSKYGDEEKALKGLLDIFGSSFSLEAIASAYCKAGRNTGDAAQILCNMQESTSSLLSYSSNGESKGVGPEASSRSDSSEKSFNENEKFKALRQKPCPVSAGTVSSFLGKKYLKSAPAATGSVMATKPPKLDSNEWPISELWGEEAKVTEPKNDQPHKDMEDFLFKMLGDGFQLERDVIQQCLDKCGYDMQKSMHKLLDLSAVALDEKSKCLGTSSDTFSDSCPYSDGYQKGSQPMNNSRCETSGSGINGRGSLGQETDRNDIQKEVLAALFQPAERPKENLPRRITRTQMRSLAFGQVVTEPPREDFTPQAKLVSINVQLDKDNDEEDGYQLLRKAVTEYRATMKEYYKAAVDAYAMGDYDRANKLMDKGHFFHQKAQKADEESTQKIFEINNVQTQDELSLDVHEFDAKPAIRLLKYHISQLSGISSFRNLKVIIETNEKDTTKGARKRLIMKLLEKESIAWTEAGDAGTILIPLDTINPKSLSFSK</sequence>
<reference evidence="3" key="1">
    <citation type="submission" date="2018-02" db="EMBL/GenBank/DDBJ databases">
        <title>Rhizophora mucronata_Transcriptome.</title>
        <authorList>
            <person name="Meera S.P."/>
            <person name="Sreeshan A."/>
            <person name="Augustine A."/>
        </authorList>
    </citation>
    <scope>NUCLEOTIDE SEQUENCE</scope>
    <source>
        <tissue evidence="3">Leaf</tissue>
    </source>
</reference>
<dbReference type="Pfam" id="PF24767">
    <property type="entry name" value="UBA_At5g58720"/>
    <property type="match status" value="1"/>
</dbReference>
<dbReference type="EMBL" id="GGEC01028976">
    <property type="protein sequence ID" value="MBX09460.1"/>
    <property type="molecule type" value="Transcribed_RNA"/>
</dbReference>
<dbReference type="PANTHER" id="PTHR47872:SF3">
    <property type="entry name" value="NUCLEAR RNA EXPORT FACTOR SDE5 ISOFORM X1"/>
    <property type="match status" value="1"/>
</dbReference>
<feature type="region of interest" description="Disordered" evidence="1">
    <location>
        <begin position="234"/>
        <end position="265"/>
    </location>
</feature>
<dbReference type="EMBL" id="GGEC01028982">
    <property type="protein sequence ID" value="MBX09466.1"/>
    <property type="molecule type" value="Transcribed_RNA"/>
</dbReference>
<dbReference type="SMART" id="SM01162">
    <property type="entry name" value="DUF1771"/>
    <property type="match status" value="1"/>
</dbReference>
<feature type="compositionally biased region" description="Basic and acidic residues" evidence="1">
    <location>
        <begin position="83"/>
        <end position="93"/>
    </location>
</feature>
<dbReference type="PANTHER" id="PTHR47872">
    <property type="entry name" value="NUCLEAR RNA EXPORT FACTOR SDE5-RELATED"/>
    <property type="match status" value="1"/>
</dbReference>
<evidence type="ECO:0000256" key="1">
    <source>
        <dbReference type="SAM" id="MobiDB-lite"/>
    </source>
</evidence>
<protein>
    <recommendedName>
        <fullName evidence="2">DUF1771 domain-containing protein</fullName>
    </recommendedName>
</protein>
<dbReference type="AlphaFoldDB" id="A0A2P2KUR0"/>
<feature type="domain" description="DUF1771" evidence="2">
    <location>
        <begin position="336"/>
        <end position="401"/>
    </location>
</feature>
<dbReference type="InterPro" id="IPR056254">
    <property type="entry name" value="At5g58720/SDE5-like_UBA-like"/>
</dbReference>
<evidence type="ECO:0000313" key="3">
    <source>
        <dbReference type="EMBL" id="MBX09466.1"/>
    </source>
</evidence>
<feature type="region of interest" description="Disordered" evidence="1">
    <location>
        <begin position="64"/>
        <end position="93"/>
    </location>
</feature>
<dbReference type="InterPro" id="IPR036063">
    <property type="entry name" value="Smr_dom_sf"/>
</dbReference>
<dbReference type="Pfam" id="PF08590">
    <property type="entry name" value="DUF1771"/>
    <property type="match status" value="1"/>
</dbReference>
<organism evidence="3">
    <name type="scientific">Rhizophora mucronata</name>
    <name type="common">Asiatic mangrove</name>
    <dbReference type="NCBI Taxonomy" id="61149"/>
    <lineage>
        <taxon>Eukaryota</taxon>
        <taxon>Viridiplantae</taxon>
        <taxon>Streptophyta</taxon>
        <taxon>Embryophyta</taxon>
        <taxon>Tracheophyta</taxon>
        <taxon>Spermatophyta</taxon>
        <taxon>Magnoliopsida</taxon>
        <taxon>eudicotyledons</taxon>
        <taxon>Gunneridae</taxon>
        <taxon>Pentapetalae</taxon>
        <taxon>rosids</taxon>
        <taxon>fabids</taxon>
        <taxon>Malpighiales</taxon>
        <taxon>Rhizophoraceae</taxon>
        <taxon>Rhizophora</taxon>
    </lineage>
</organism>
<feature type="compositionally biased region" description="Polar residues" evidence="1">
    <location>
        <begin position="237"/>
        <end position="252"/>
    </location>
</feature>